<dbReference type="FunFam" id="3.40.50.300:FF:000186">
    <property type="entry name" value="ATP-binding cassette sub-family B member 7, mitochondrial"/>
    <property type="match status" value="1"/>
</dbReference>
<reference evidence="18 19" key="1">
    <citation type="submission" date="2016-02" db="EMBL/GenBank/DDBJ databases">
        <title>Complete genome sequence and transcriptome regulation of the pentose utilising yeast Sugiyamaella lignohabitans.</title>
        <authorList>
            <person name="Bellasio M."/>
            <person name="Peymann A."/>
            <person name="Valli M."/>
            <person name="Sipitzky M."/>
            <person name="Graf A."/>
            <person name="Sauer M."/>
            <person name="Marx H."/>
            <person name="Mattanovich D."/>
        </authorList>
    </citation>
    <scope>NUCLEOTIDE SEQUENCE [LARGE SCALE GENOMIC DNA]</scope>
    <source>
        <strain evidence="18 19">CBS 10342</strain>
    </source>
</reference>
<sequence>MLSSGCVLGRNVLIAGRGSIGLSRHLGTAAARASSRIPGGSGPKLRFILPGAFLHGSHGLNSATGSAGFHTVSAVLAGNNSASKTASESVAKTESDNAQKLASTDTKTTTTTTPSEGNKSSKSSTTSSYLSEQQEPEEKKFHNTILRQLFKYLWPKDNLSAKVRVVIALSLLVGSKVLNVQVPFFFKDIIDNMNVDWTTQVGEVSTVVGAMVLGYGLARFGSVLFGELRNAIFATVAQKAIRQVATNTFEHLLKLDLGFHLSRQTGAMTRAIERGTKGISYVLTSMVFHIIPLTLEISIVSGILTWNYGFQFAAMAVGTMAAYSIFTIKTTSWRSQFRRDANRADNVAANVALDSLINYESVKYFNNEKFQVAKYDVALKDYEKSSIKIATSLAYLNSGQNFIFSSALTAIMYMACSGVADGSLSVGDLVLVNQLVFQLSVPLNFLGSVYRDLKQSLWDMEALFKLQDVNVTIKEPADARPYQYKGGEIRFENVTFGYHADRPILKNATFVIPSGQRVALVGSSGSGKSTILRLLFRFYDVQEGRILVDGQDIRNMTLESIRQSIAVVPQDTPLFNDTIRNNIHYGRLSATNEEVEEVAERAELGKLISQLPDGYETQVGERGLMISGGEKQRLAISRVLLKKSPIIFFDEATSALDTETEKALLQNINYNLKELRATSVFIAHRLKTVADTDKIIVLRNGTVAEEGKHQDLLQNPNSLYYNMWKAQEHHDHTEVEEGEKQTIESA</sequence>
<feature type="domain" description="ABC transporter" evidence="16">
    <location>
        <begin position="489"/>
        <end position="725"/>
    </location>
</feature>
<dbReference type="InterPro" id="IPR003593">
    <property type="entry name" value="AAA+_ATPase"/>
</dbReference>
<dbReference type="InterPro" id="IPR027417">
    <property type="entry name" value="P-loop_NTPase"/>
</dbReference>
<evidence type="ECO:0000313" key="19">
    <source>
        <dbReference type="Proteomes" id="UP000189580"/>
    </source>
</evidence>
<comment type="similarity">
    <text evidence="10">Belongs to the ABC transporter superfamily. ABCB family. Heavy Metal importer (TC 3.A.1.210) subfamily.</text>
</comment>
<dbReference type="Gene3D" id="1.20.1560.10">
    <property type="entry name" value="ABC transporter type 1, transmembrane domain"/>
    <property type="match status" value="1"/>
</dbReference>
<dbReference type="GO" id="GO:0005524">
    <property type="term" value="F:ATP binding"/>
    <property type="evidence" value="ECO:0007669"/>
    <property type="project" value="UniProtKB-KW"/>
</dbReference>
<evidence type="ECO:0000313" key="18">
    <source>
        <dbReference type="EMBL" id="ANB11493.1"/>
    </source>
</evidence>
<feature type="transmembrane region" description="Helical" evidence="15">
    <location>
        <begin position="206"/>
        <end position="225"/>
    </location>
</feature>
<proteinExistence type="inferred from homology"/>
<evidence type="ECO:0000259" key="17">
    <source>
        <dbReference type="PROSITE" id="PS50929"/>
    </source>
</evidence>
<accession>A0A167CC69</accession>
<feature type="transmembrane region" description="Helical" evidence="15">
    <location>
        <begin position="278"/>
        <end position="304"/>
    </location>
</feature>
<feature type="transmembrane region" description="Helical" evidence="15">
    <location>
        <begin position="310"/>
        <end position="328"/>
    </location>
</feature>
<keyword evidence="6 18" id="KW-0067">ATP-binding</keyword>
<evidence type="ECO:0000256" key="6">
    <source>
        <dbReference type="ARBA" id="ARBA00022840"/>
    </source>
</evidence>
<dbReference type="InterPro" id="IPR017871">
    <property type="entry name" value="ABC_transporter-like_CS"/>
</dbReference>
<evidence type="ECO:0000256" key="4">
    <source>
        <dbReference type="ARBA" id="ARBA00022692"/>
    </source>
</evidence>
<dbReference type="GO" id="GO:0016887">
    <property type="term" value="F:ATP hydrolysis activity"/>
    <property type="evidence" value="ECO:0007669"/>
    <property type="project" value="InterPro"/>
</dbReference>
<evidence type="ECO:0000256" key="8">
    <source>
        <dbReference type="ARBA" id="ARBA00022989"/>
    </source>
</evidence>
<evidence type="ECO:0000256" key="1">
    <source>
        <dbReference type="ARBA" id="ARBA00004448"/>
    </source>
</evidence>
<dbReference type="Pfam" id="PF00005">
    <property type="entry name" value="ABC_tran"/>
    <property type="match status" value="1"/>
</dbReference>
<protein>
    <recommendedName>
        <fullName evidence="11">Iron-sulfur clusters transporter ATM1, mitochondrial</fullName>
    </recommendedName>
    <alternativeName>
        <fullName evidence="12">Iron-sulfur clusters transporter atm1, mitochondrial</fullName>
    </alternativeName>
</protein>
<keyword evidence="7" id="KW-1278">Translocase</keyword>
<dbReference type="PROSITE" id="PS50929">
    <property type="entry name" value="ABC_TM1F"/>
    <property type="match status" value="1"/>
</dbReference>
<feature type="transmembrane region" description="Helical" evidence="15">
    <location>
        <begin position="165"/>
        <end position="186"/>
    </location>
</feature>
<dbReference type="SUPFAM" id="SSF90123">
    <property type="entry name" value="ABC transporter transmembrane region"/>
    <property type="match status" value="1"/>
</dbReference>
<keyword evidence="8 15" id="KW-1133">Transmembrane helix</keyword>
<dbReference type="EMBL" id="CP014500">
    <property type="protein sequence ID" value="ANB11493.1"/>
    <property type="molecule type" value="Genomic_DNA"/>
</dbReference>
<dbReference type="FunFam" id="1.20.1560.10:FF:000004">
    <property type="entry name" value="ATP-binding cassette sub-family B member 7"/>
    <property type="match status" value="1"/>
</dbReference>
<dbReference type="AlphaFoldDB" id="A0A167CC69"/>
<comment type="function">
    <text evidence="13">Performs an essential function in the generation of cytoplasmic iron-sulfur proteins by mediating the ATP-dependent export of Fe/S cluster precursors synthesized by NFS1 and other mitochondrial proteins. Hydrolyzes ATP. Binds glutathione and may function by transporting a glutathione-conjugated iron-sulfur compound.</text>
</comment>
<dbReference type="PANTHER" id="PTHR24221">
    <property type="entry name" value="ATP-BINDING CASSETTE SUB-FAMILY B"/>
    <property type="match status" value="1"/>
</dbReference>
<dbReference type="Gene3D" id="3.40.50.300">
    <property type="entry name" value="P-loop containing nucleotide triphosphate hydrolases"/>
    <property type="match status" value="1"/>
</dbReference>
<dbReference type="PROSITE" id="PS00211">
    <property type="entry name" value="ABC_TRANSPORTER_1"/>
    <property type="match status" value="1"/>
</dbReference>
<dbReference type="PROSITE" id="PS50893">
    <property type="entry name" value="ABC_TRANSPORTER_2"/>
    <property type="match status" value="1"/>
</dbReference>
<evidence type="ECO:0000256" key="2">
    <source>
        <dbReference type="ARBA" id="ARBA00011738"/>
    </source>
</evidence>
<feature type="domain" description="ABC transmembrane type-1" evidence="17">
    <location>
        <begin position="166"/>
        <end position="455"/>
    </location>
</feature>
<dbReference type="Pfam" id="PF00664">
    <property type="entry name" value="ABC_membrane"/>
    <property type="match status" value="1"/>
</dbReference>
<dbReference type="CDD" id="cd18582">
    <property type="entry name" value="ABC_6TM_ATM1_ABCB7"/>
    <property type="match status" value="1"/>
</dbReference>
<dbReference type="GO" id="GO:0140466">
    <property type="term" value="P:iron-sulfur cluster export from the mitochondrion"/>
    <property type="evidence" value="ECO:0007669"/>
    <property type="project" value="UniProtKB-ARBA"/>
</dbReference>
<evidence type="ECO:0000256" key="13">
    <source>
        <dbReference type="ARBA" id="ARBA00045666"/>
    </source>
</evidence>
<dbReference type="SMART" id="SM00382">
    <property type="entry name" value="AAA"/>
    <property type="match status" value="1"/>
</dbReference>
<organism evidence="18 19">
    <name type="scientific">Sugiyamaella lignohabitans</name>
    <dbReference type="NCBI Taxonomy" id="796027"/>
    <lineage>
        <taxon>Eukaryota</taxon>
        <taxon>Fungi</taxon>
        <taxon>Dikarya</taxon>
        <taxon>Ascomycota</taxon>
        <taxon>Saccharomycotina</taxon>
        <taxon>Dipodascomycetes</taxon>
        <taxon>Dipodascales</taxon>
        <taxon>Trichomonascaceae</taxon>
        <taxon>Sugiyamaella</taxon>
    </lineage>
</organism>
<dbReference type="KEGG" id="slb:AWJ20_4308"/>
<evidence type="ECO:0000256" key="7">
    <source>
        <dbReference type="ARBA" id="ARBA00022967"/>
    </source>
</evidence>
<evidence type="ECO:0000256" key="11">
    <source>
        <dbReference type="ARBA" id="ARBA00039906"/>
    </source>
</evidence>
<dbReference type="GO" id="GO:0140359">
    <property type="term" value="F:ABC-type transporter activity"/>
    <property type="evidence" value="ECO:0007669"/>
    <property type="project" value="InterPro"/>
</dbReference>
<feature type="region of interest" description="Disordered" evidence="14">
    <location>
        <begin position="87"/>
        <end position="136"/>
    </location>
</feature>
<dbReference type="InterPro" id="IPR036640">
    <property type="entry name" value="ABC1_TM_sf"/>
</dbReference>
<comment type="subcellular location">
    <subcellularLocation>
        <location evidence="1">Mitochondrion inner membrane</location>
        <topology evidence="1">Multi-pass membrane protein</topology>
    </subcellularLocation>
</comment>
<evidence type="ECO:0000256" key="3">
    <source>
        <dbReference type="ARBA" id="ARBA00022448"/>
    </source>
</evidence>
<dbReference type="GO" id="GO:0006879">
    <property type="term" value="P:intracellular iron ion homeostasis"/>
    <property type="evidence" value="ECO:0007669"/>
    <property type="project" value="TreeGrafter"/>
</dbReference>
<dbReference type="GO" id="GO:0005743">
    <property type="term" value="C:mitochondrial inner membrane"/>
    <property type="evidence" value="ECO:0007669"/>
    <property type="project" value="UniProtKB-SubCell"/>
</dbReference>
<dbReference type="SUPFAM" id="SSF52540">
    <property type="entry name" value="P-loop containing nucleoside triphosphate hydrolases"/>
    <property type="match status" value="1"/>
</dbReference>
<evidence type="ECO:0000256" key="9">
    <source>
        <dbReference type="ARBA" id="ARBA00023136"/>
    </source>
</evidence>
<dbReference type="InterPro" id="IPR011527">
    <property type="entry name" value="ABC1_TM_dom"/>
</dbReference>
<keyword evidence="3" id="KW-0813">Transport</keyword>
<dbReference type="OrthoDB" id="6500128at2759"/>
<gene>
    <name evidence="18" type="primary">ATM1</name>
    <name evidence="18" type="ORF">AWJ20_4308</name>
</gene>
<evidence type="ECO:0000259" key="16">
    <source>
        <dbReference type="PROSITE" id="PS50893"/>
    </source>
</evidence>
<evidence type="ECO:0000256" key="14">
    <source>
        <dbReference type="SAM" id="MobiDB-lite"/>
    </source>
</evidence>
<evidence type="ECO:0000256" key="15">
    <source>
        <dbReference type="SAM" id="Phobius"/>
    </source>
</evidence>
<keyword evidence="19" id="KW-1185">Reference proteome</keyword>
<keyword evidence="5" id="KW-0547">Nucleotide-binding</keyword>
<dbReference type="RefSeq" id="XP_018733970.1">
    <property type="nucleotide sequence ID" value="XM_018881374.1"/>
</dbReference>
<evidence type="ECO:0000256" key="12">
    <source>
        <dbReference type="ARBA" id="ARBA00040792"/>
    </source>
</evidence>
<evidence type="ECO:0000256" key="10">
    <source>
        <dbReference type="ARBA" id="ARBA00024363"/>
    </source>
</evidence>
<feature type="compositionally biased region" description="Low complexity" evidence="14">
    <location>
        <begin position="104"/>
        <end position="113"/>
    </location>
</feature>
<dbReference type="Proteomes" id="UP000189580">
    <property type="component" value="Chromosome c"/>
</dbReference>
<name>A0A167CC69_9ASCO</name>
<comment type="subunit">
    <text evidence="2">Homodimer.</text>
</comment>
<dbReference type="InterPro" id="IPR003439">
    <property type="entry name" value="ABC_transporter-like_ATP-bd"/>
</dbReference>
<dbReference type="InterPro" id="IPR039421">
    <property type="entry name" value="Type_1_exporter"/>
</dbReference>
<dbReference type="PANTHER" id="PTHR24221:SF402">
    <property type="entry name" value="IRON-SULFUR CLUSTERS TRANSPORTER ABCB7, MITOCHONDRIAL"/>
    <property type="match status" value="1"/>
</dbReference>
<evidence type="ECO:0000256" key="5">
    <source>
        <dbReference type="ARBA" id="ARBA00022741"/>
    </source>
</evidence>
<keyword evidence="9 15" id="KW-0472">Membrane</keyword>
<dbReference type="GeneID" id="30036426"/>
<keyword evidence="4 15" id="KW-0812">Transmembrane</keyword>